<dbReference type="KEGG" id="pmm:PMM1893"/>
<reference evidence="1 2" key="1">
    <citation type="journal article" date="2003" name="Nature">
        <title>Genome divergence in two Prochlorococcus ecotypes reflects oceanic niche differentiation.</title>
        <authorList>
            <person name="Rocap G."/>
            <person name="Larimer F.W."/>
            <person name="Lamerdin J.E."/>
            <person name="Malfatti S."/>
            <person name="Chain P."/>
            <person name="Ahlgren N.A."/>
            <person name="Arellano A."/>
            <person name="Coleman M."/>
            <person name="Hauser L."/>
            <person name="Hess W.R."/>
            <person name="Johnson Z.I."/>
            <person name="Land M.L."/>
            <person name="Lindell D."/>
            <person name="Post A.F."/>
            <person name="Regala W."/>
            <person name="Shah M."/>
            <person name="Shaw S.L."/>
            <person name="Steglich C."/>
            <person name="Sullivan M.B."/>
            <person name="Ting C.S."/>
            <person name="Tolonen A."/>
            <person name="Webb E.A."/>
            <person name="Zinser E.R."/>
            <person name="Chisholm S.W."/>
        </authorList>
    </citation>
    <scope>NUCLEOTIDE SEQUENCE [LARGE SCALE GENOMIC DNA]</scope>
    <source>
        <strain evidence="2">CCMP1986 / NIES-2087 / MED4</strain>
    </source>
</reference>
<name>A8WIB2_PROMP</name>
<evidence type="ECO:0000313" key="2">
    <source>
        <dbReference type="Proteomes" id="UP000001026"/>
    </source>
</evidence>
<dbReference type="Proteomes" id="UP000001026">
    <property type="component" value="Chromosome"/>
</dbReference>
<evidence type="ECO:0000313" key="1">
    <source>
        <dbReference type="EMBL" id="CAP16397.1"/>
    </source>
</evidence>
<protein>
    <submittedName>
        <fullName evidence="1">Uncharacterized protein</fullName>
    </submittedName>
</protein>
<dbReference type="AlphaFoldDB" id="A8WIB2"/>
<dbReference type="EMBL" id="BX548174">
    <property type="protein sequence ID" value="CAP16397.1"/>
    <property type="molecule type" value="Genomic_DNA"/>
</dbReference>
<accession>A8WIB2</accession>
<proteinExistence type="predicted"/>
<organism evidence="1 2">
    <name type="scientific">Prochlorococcus marinus subsp. pastoris (strain CCMP1986 / NIES-2087 / MED4)</name>
    <dbReference type="NCBI Taxonomy" id="59919"/>
    <lineage>
        <taxon>Bacteria</taxon>
        <taxon>Bacillati</taxon>
        <taxon>Cyanobacteriota</taxon>
        <taxon>Cyanophyceae</taxon>
        <taxon>Synechococcales</taxon>
        <taxon>Prochlorococcaceae</taxon>
        <taxon>Prochlorococcus</taxon>
    </lineage>
</organism>
<gene>
    <name evidence="1" type="ordered locus">PMM1893</name>
</gene>
<dbReference type="RefSeq" id="WP_173027981.1">
    <property type="nucleotide sequence ID" value="NC_005072.1"/>
</dbReference>
<sequence>MIIPFTLLFGAIGYLYYKSKDEVSLVEVEKLDSPSNQLDQDDLYKDLEDLFI</sequence>
<dbReference type="HOGENOM" id="CLU_3083557_0_0_3"/>